<organism evidence="2 3">
    <name type="scientific">Stella humosa</name>
    <dbReference type="NCBI Taxonomy" id="94"/>
    <lineage>
        <taxon>Bacteria</taxon>
        <taxon>Pseudomonadati</taxon>
        <taxon>Pseudomonadota</taxon>
        <taxon>Alphaproteobacteria</taxon>
        <taxon>Rhodospirillales</taxon>
        <taxon>Stellaceae</taxon>
        <taxon>Stella</taxon>
    </lineage>
</organism>
<dbReference type="Proteomes" id="UP000278222">
    <property type="component" value="Unassembled WGS sequence"/>
</dbReference>
<reference evidence="2 3" key="1">
    <citation type="submission" date="2018-11" db="EMBL/GenBank/DDBJ databases">
        <title>Genomic Encyclopedia of Type Strains, Phase IV (KMG-IV): sequencing the most valuable type-strain genomes for metagenomic binning, comparative biology and taxonomic classification.</title>
        <authorList>
            <person name="Goeker M."/>
        </authorList>
    </citation>
    <scope>NUCLEOTIDE SEQUENCE [LARGE SCALE GENOMIC DNA]</scope>
    <source>
        <strain evidence="2 3">DSM 5900</strain>
    </source>
</reference>
<evidence type="ECO:0000313" key="2">
    <source>
        <dbReference type="EMBL" id="ROQ00165.1"/>
    </source>
</evidence>
<keyword evidence="1" id="KW-0472">Membrane</keyword>
<sequence>MAPTRAVDRGDDVMDWMLLIPAALVAGALAILVIVTRGK</sequence>
<proteinExistence type="predicted"/>
<comment type="caution">
    <text evidence="2">The sequence shown here is derived from an EMBL/GenBank/DDBJ whole genome shotgun (WGS) entry which is preliminary data.</text>
</comment>
<evidence type="ECO:0000256" key="1">
    <source>
        <dbReference type="SAM" id="Phobius"/>
    </source>
</evidence>
<keyword evidence="1" id="KW-1133">Transmembrane helix</keyword>
<dbReference type="AlphaFoldDB" id="A0A3N1MAS9"/>
<evidence type="ECO:0000313" key="3">
    <source>
        <dbReference type="Proteomes" id="UP000278222"/>
    </source>
</evidence>
<feature type="transmembrane region" description="Helical" evidence="1">
    <location>
        <begin position="16"/>
        <end position="35"/>
    </location>
</feature>
<protein>
    <submittedName>
        <fullName evidence="2">Uncharacterized protein</fullName>
    </submittedName>
</protein>
<gene>
    <name evidence="2" type="ORF">EDC65_1961</name>
</gene>
<keyword evidence="1" id="KW-0812">Transmembrane</keyword>
<dbReference type="EMBL" id="RJKX01000013">
    <property type="protein sequence ID" value="ROQ00165.1"/>
    <property type="molecule type" value="Genomic_DNA"/>
</dbReference>
<accession>A0A3N1MAS9</accession>
<name>A0A3N1MAS9_9PROT</name>
<keyword evidence="3" id="KW-1185">Reference proteome</keyword>